<dbReference type="GO" id="GO:0030246">
    <property type="term" value="F:carbohydrate binding"/>
    <property type="evidence" value="ECO:0007669"/>
    <property type="project" value="UniProtKB-KW"/>
</dbReference>
<evidence type="ECO:0000256" key="8">
    <source>
        <dbReference type="ARBA" id="ARBA00022692"/>
    </source>
</evidence>
<keyword evidence="16" id="KW-0675">Receptor</keyword>
<evidence type="ECO:0000256" key="9">
    <source>
        <dbReference type="ARBA" id="ARBA00022729"/>
    </source>
</evidence>
<accession>A0ABC8Z6J5</accession>
<dbReference type="GO" id="GO:0004674">
    <property type="term" value="F:protein serine/threonine kinase activity"/>
    <property type="evidence" value="ECO:0007669"/>
    <property type="project" value="UniProtKB-KW"/>
</dbReference>
<evidence type="ECO:0000256" key="17">
    <source>
        <dbReference type="ARBA" id="ARBA00023180"/>
    </source>
</evidence>
<gene>
    <name evidence="22" type="ORF">URODEC1_LOCUS39843</name>
</gene>
<keyword evidence="8 19" id="KW-0812">Transmembrane</keyword>
<dbReference type="InterPro" id="IPR011009">
    <property type="entry name" value="Kinase-like_dom_sf"/>
</dbReference>
<organism evidence="22 23">
    <name type="scientific">Urochloa decumbens</name>
    <dbReference type="NCBI Taxonomy" id="240449"/>
    <lineage>
        <taxon>Eukaryota</taxon>
        <taxon>Viridiplantae</taxon>
        <taxon>Streptophyta</taxon>
        <taxon>Embryophyta</taxon>
        <taxon>Tracheophyta</taxon>
        <taxon>Spermatophyta</taxon>
        <taxon>Magnoliopsida</taxon>
        <taxon>Liliopsida</taxon>
        <taxon>Poales</taxon>
        <taxon>Poaceae</taxon>
        <taxon>PACMAD clade</taxon>
        <taxon>Panicoideae</taxon>
        <taxon>Panicodae</taxon>
        <taxon>Paniceae</taxon>
        <taxon>Melinidinae</taxon>
        <taxon>Urochloa</taxon>
    </lineage>
</organism>
<feature type="signal peptide" evidence="20">
    <location>
        <begin position="1"/>
        <end position="26"/>
    </location>
</feature>
<dbReference type="InterPro" id="IPR050528">
    <property type="entry name" value="L-type_Lectin-RKs"/>
</dbReference>
<dbReference type="EC" id="2.7.11.1" evidence="4"/>
<evidence type="ECO:0000256" key="14">
    <source>
        <dbReference type="ARBA" id="ARBA00022989"/>
    </source>
</evidence>
<dbReference type="InterPro" id="IPR001220">
    <property type="entry name" value="Legume_lectin_dom"/>
</dbReference>
<dbReference type="Pfam" id="PF07714">
    <property type="entry name" value="PK_Tyr_Ser-Thr"/>
    <property type="match status" value="1"/>
</dbReference>
<keyword evidence="7" id="KW-0808">Transferase</keyword>
<dbReference type="PANTHER" id="PTHR27007">
    <property type="match status" value="1"/>
</dbReference>
<dbReference type="InterPro" id="IPR013320">
    <property type="entry name" value="ConA-like_dom_sf"/>
</dbReference>
<keyword evidence="13 18" id="KW-0067">ATP-binding</keyword>
<evidence type="ECO:0000256" key="20">
    <source>
        <dbReference type="SAM" id="SignalP"/>
    </source>
</evidence>
<evidence type="ECO:0000256" key="3">
    <source>
        <dbReference type="ARBA" id="ARBA00010217"/>
    </source>
</evidence>
<protein>
    <recommendedName>
        <fullName evidence="4">non-specific serine/threonine protein kinase</fullName>
        <ecNumber evidence="4">2.7.11.1</ecNumber>
    </recommendedName>
</protein>
<dbReference type="PROSITE" id="PS50011">
    <property type="entry name" value="PROTEIN_KINASE_DOM"/>
    <property type="match status" value="1"/>
</dbReference>
<dbReference type="FunFam" id="1.10.510.10:FF:000240">
    <property type="entry name" value="Lectin-domain containing receptor kinase A4.3"/>
    <property type="match status" value="1"/>
</dbReference>
<evidence type="ECO:0000256" key="2">
    <source>
        <dbReference type="ARBA" id="ARBA00008536"/>
    </source>
</evidence>
<keyword evidence="17" id="KW-0325">Glycoprotein</keyword>
<comment type="similarity">
    <text evidence="2">In the N-terminal section; belongs to the leguminous lectin family.</text>
</comment>
<evidence type="ECO:0000256" key="12">
    <source>
        <dbReference type="ARBA" id="ARBA00022777"/>
    </source>
</evidence>
<evidence type="ECO:0000256" key="19">
    <source>
        <dbReference type="SAM" id="Phobius"/>
    </source>
</evidence>
<comment type="subcellular location">
    <subcellularLocation>
        <location evidence="1">Cell membrane</location>
        <topology evidence="1">Single-pass type I membrane protein</topology>
    </subcellularLocation>
</comment>
<dbReference type="GO" id="GO:0005524">
    <property type="term" value="F:ATP binding"/>
    <property type="evidence" value="ECO:0007669"/>
    <property type="project" value="UniProtKB-UniRule"/>
</dbReference>
<dbReference type="Proteomes" id="UP001497457">
    <property type="component" value="Chromosome 18b"/>
</dbReference>
<reference evidence="22 23" key="2">
    <citation type="submission" date="2024-10" db="EMBL/GenBank/DDBJ databases">
        <authorList>
            <person name="Ryan C."/>
        </authorList>
    </citation>
    <scope>NUCLEOTIDE SEQUENCE [LARGE SCALE GENOMIC DNA]</scope>
</reference>
<evidence type="ECO:0000256" key="16">
    <source>
        <dbReference type="ARBA" id="ARBA00023170"/>
    </source>
</evidence>
<keyword evidence="11 18" id="KW-0547">Nucleotide-binding</keyword>
<keyword evidence="5" id="KW-1003">Cell membrane</keyword>
<feature type="binding site" evidence="18">
    <location>
        <position position="358"/>
    </location>
    <ligand>
        <name>ATP</name>
        <dbReference type="ChEBI" id="CHEBI:30616"/>
    </ligand>
</feature>
<dbReference type="InterPro" id="IPR000719">
    <property type="entry name" value="Prot_kinase_dom"/>
</dbReference>
<evidence type="ECO:0000256" key="1">
    <source>
        <dbReference type="ARBA" id="ARBA00004251"/>
    </source>
</evidence>
<evidence type="ECO:0000256" key="7">
    <source>
        <dbReference type="ARBA" id="ARBA00022679"/>
    </source>
</evidence>
<evidence type="ECO:0000313" key="23">
    <source>
        <dbReference type="Proteomes" id="UP001497457"/>
    </source>
</evidence>
<evidence type="ECO:0000256" key="4">
    <source>
        <dbReference type="ARBA" id="ARBA00012513"/>
    </source>
</evidence>
<reference evidence="23" key="1">
    <citation type="submission" date="2024-06" db="EMBL/GenBank/DDBJ databases">
        <authorList>
            <person name="Ryan C."/>
        </authorList>
    </citation>
    <scope>NUCLEOTIDE SEQUENCE [LARGE SCALE GENOMIC DNA]</scope>
</reference>
<dbReference type="Gene3D" id="2.60.120.200">
    <property type="match status" value="1"/>
</dbReference>
<feature type="domain" description="Protein kinase" evidence="21">
    <location>
        <begin position="326"/>
        <end position="625"/>
    </location>
</feature>
<keyword evidence="15 19" id="KW-0472">Membrane</keyword>
<evidence type="ECO:0000256" key="10">
    <source>
        <dbReference type="ARBA" id="ARBA00022734"/>
    </source>
</evidence>
<evidence type="ECO:0000256" key="13">
    <source>
        <dbReference type="ARBA" id="ARBA00022840"/>
    </source>
</evidence>
<proteinExistence type="inferred from homology"/>
<dbReference type="CDD" id="cd06899">
    <property type="entry name" value="lectin_legume_LecRK_Arcelin_ConA"/>
    <property type="match status" value="1"/>
</dbReference>
<dbReference type="Gene3D" id="3.30.200.20">
    <property type="entry name" value="Phosphorylase Kinase, domain 1"/>
    <property type="match status" value="1"/>
</dbReference>
<evidence type="ECO:0000256" key="18">
    <source>
        <dbReference type="PROSITE-ProRule" id="PRU10141"/>
    </source>
</evidence>
<feature type="chain" id="PRO_5044819161" description="non-specific serine/threonine protein kinase" evidence="20">
    <location>
        <begin position="27"/>
        <end position="637"/>
    </location>
</feature>
<evidence type="ECO:0000256" key="5">
    <source>
        <dbReference type="ARBA" id="ARBA00022475"/>
    </source>
</evidence>
<dbReference type="SMART" id="SM00220">
    <property type="entry name" value="S_TKc"/>
    <property type="match status" value="1"/>
</dbReference>
<dbReference type="PROSITE" id="PS00107">
    <property type="entry name" value="PROTEIN_KINASE_ATP"/>
    <property type="match status" value="1"/>
</dbReference>
<dbReference type="InterPro" id="IPR019825">
    <property type="entry name" value="Lectin_legB_Mn/Ca_BS"/>
</dbReference>
<keyword evidence="12" id="KW-0418">Kinase</keyword>
<evidence type="ECO:0000256" key="15">
    <source>
        <dbReference type="ARBA" id="ARBA00023136"/>
    </source>
</evidence>
<dbReference type="EMBL" id="OZ075128">
    <property type="protein sequence ID" value="CAL4952946.1"/>
    <property type="molecule type" value="Genomic_DNA"/>
</dbReference>
<dbReference type="PROSITE" id="PS00108">
    <property type="entry name" value="PROTEIN_KINASE_ST"/>
    <property type="match status" value="1"/>
</dbReference>
<dbReference type="InterPro" id="IPR001245">
    <property type="entry name" value="Ser-Thr/Tyr_kinase_cat_dom"/>
</dbReference>
<keyword evidence="9 20" id="KW-0732">Signal</keyword>
<evidence type="ECO:0000256" key="6">
    <source>
        <dbReference type="ARBA" id="ARBA00022527"/>
    </source>
</evidence>
<sequence length="637" mass="69181">MAYPRSCLMLLLLTAYLCSMALHATALSFSYDFSKPGDLDRANLVYINDSSNSGDRVSLTEMTTWSTGRVAYPQPVRLWDDRTGKRASFTTNFSFAINGNTTNGNNRGDGMAFFVGPFPTSLPPDSRGGFLGLFSNYSDDNPSSSPPQTVGVEFDTCSNPGLDPPDVTADHIGIDINKISSRNYTKLPNMALSGTMSASITYDGRSKVMSVSLVRVGEEGPAYSVKARVDLRDDAGVPSDAAVGFSAATGALVESHQLISWSFTSTDPSKINLWVIILIAVAGASLTGFLAALVYILIHKRSPVEISLPVARKFSYHRLSVATDDFSEDRKLGSGSFGAVYRGDLRDRRFVAPVAVKKLTLLLEQTRRDYVNEIMILGQLRHHNLVKLIGWCDGGGDDKKLLLVYELVTNGSLDKHLHGSPERILPWPERYKIAIGVGSAIEYLHTGDEDAILHRDIKPSNVMLDGDFVAKLGDFGLVRQVKPGHSSLGGTAMVGSYDYMDPKCITTGTATTASDMYSFGVLLLEIATGMRPRVLRDVEEVGRGGGRLASPLVGLPNALIDAVRGAYGKGAVLEMADARLNGDFDGCQMERVLLVGLLCVQKDRRDRLGIREAVNLLSNPKHPLPEVITSIYDDRKL</sequence>
<dbReference type="GO" id="GO:0002229">
    <property type="term" value="P:defense response to oomycetes"/>
    <property type="evidence" value="ECO:0007669"/>
    <property type="project" value="UniProtKB-ARBA"/>
</dbReference>
<keyword evidence="10" id="KW-0430">Lectin</keyword>
<keyword evidence="6" id="KW-0723">Serine/threonine-protein kinase</keyword>
<evidence type="ECO:0000259" key="21">
    <source>
        <dbReference type="PROSITE" id="PS50011"/>
    </source>
</evidence>
<keyword evidence="23" id="KW-1185">Reference proteome</keyword>
<dbReference type="SUPFAM" id="SSF56112">
    <property type="entry name" value="Protein kinase-like (PK-like)"/>
    <property type="match status" value="1"/>
</dbReference>
<dbReference type="InterPro" id="IPR017441">
    <property type="entry name" value="Protein_kinase_ATP_BS"/>
</dbReference>
<dbReference type="InterPro" id="IPR008271">
    <property type="entry name" value="Ser/Thr_kinase_AS"/>
</dbReference>
<evidence type="ECO:0000256" key="11">
    <source>
        <dbReference type="ARBA" id="ARBA00022741"/>
    </source>
</evidence>
<dbReference type="Gene3D" id="1.10.510.10">
    <property type="entry name" value="Transferase(Phosphotransferase) domain 1"/>
    <property type="match status" value="1"/>
</dbReference>
<name>A0ABC8Z6J5_9POAL</name>
<dbReference type="Pfam" id="PF00139">
    <property type="entry name" value="Lectin_legB"/>
    <property type="match status" value="1"/>
</dbReference>
<keyword evidence="14 19" id="KW-1133">Transmembrane helix</keyword>
<feature type="transmembrane region" description="Helical" evidence="19">
    <location>
        <begin position="273"/>
        <end position="298"/>
    </location>
</feature>
<dbReference type="PROSITE" id="PS00307">
    <property type="entry name" value="LECTIN_LEGUME_BETA"/>
    <property type="match status" value="1"/>
</dbReference>
<dbReference type="SUPFAM" id="SSF49899">
    <property type="entry name" value="Concanavalin A-like lectins/glucanases"/>
    <property type="match status" value="1"/>
</dbReference>
<comment type="similarity">
    <text evidence="3">In the C-terminal section; belongs to the protein kinase superfamily. Ser/Thr protein kinase family.</text>
</comment>
<evidence type="ECO:0000313" key="22">
    <source>
        <dbReference type="EMBL" id="CAL4952946.1"/>
    </source>
</evidence>
<dbReference type="AlphaFoldDB" id="A0ABC8Z6J5"/>
<dbReference type="GO" id="GO:0005886">
    <property type="term" value="C:plasma membrane"/>
    <property type="evidence" value="ECO:0007669"/>
    <property type="project" value="UniProtKB-SubCell"/>
</dbReference>